<evidence type="ECO:0000313" key="6">
    <source>
        <dbReference type="Proteomes" id="UP001324634"/>
    </source>
</evidence>
<proteinExistence type="predicted"/>
<protein>
    <submittedName>
        <fullName evidence="5">Efflux RND transporter periplasmic adaptor subunit</fullName>
    </submittedName>
</protein>
<dbReference type="KEGG" id="psti:SOO65_07940"/>
<dbReference type="EMBL" id="CP139487">
    <property type="protein sequence ID" value="WPU66674.1"/>
    <property type="molecule type" value="Genomic_DNA"/>
</dbReference>
<dbReference type="Proteomes" id="UP001324634">
    <property type="component" value="Chromosome"/>
</dbReference>
<keyword evidence="6" id="KW-1185">Reference proteome</keyword>
<dbReference type="PANTHER" id="PTHR30097">
    <property type="entry name" value="CATION EFFLUX SYSTEM PROTEIN CUSB"/>
    <property type="match status" value="1"/>
</dbReference>
<name>A0AAX4HTM6_9BACT</name>
<keyword evidence="2" id="KW-0175">Coiled coil</keyword>
<organism evidence="5 6">
    <name type="scientific">Peredibacter starrii</name>
    <dbReference type="NCBI Taxonomy" id="28202"/>
    <lineage>
        <taxon>Bacteria</taxon>
        <taxon>Pseudomonadati</taxon>
        <taxon>Bdellovibrionota</taxon>
        <taxon>Bacteriovoracia</taxon>
        <taxon>Bacteriovoracales</taxon>
        <taxon>Bacteriovoracaceae</taxon>
        <taxon>Peredibacter</taxon>
    </lineage>
</organism>
<dbReference type="AlphaFoldDB" id="A0AAX4HTM6"/>
<dbReference type="InterPro" id="IPR058792">
    <property type="entry name" value="Beta-barrel_RND_2"/>
</dbReference>
<feature type="domain" description="CzcB-like C-terminal circularly permuted SH3-like" evidence="4">
    <location>
        <begin position="252"/>
        <end position="310"/>
    </location>
</feature>
<dbReference type="Pfam" id="PF25954">
    <property type="entry name" value="Beta-barrel_RND_2"/>
    <property type="match status" value="1"/>
</dbReference>
<evidence type="ECO:0000256" key="1">
    <source>
        <dbReference type="ARBA" id="ARBA00022448"/>
    </source>
</evidence>
<dbReference type="GO" id="GO:0060003">
    <property type="term" value="P:copper ion export"/>
    <property type="evidence" value="ECO:0007669"/>
    <property type="project" value="TreeGrafter"/>
</dbReference>
<dbReference type="SUPFAM" id="SSF111369">
    <property type="entry name" value="HlyD-like secretion proteins"/>
    <property type="match status" value="1"/>
</dbReference>
<sequence length="316" mass="35940">MKKFIFLLLIITACSKETPDNTYSVENNRPELSADKKTIIFPEKAQGLKQFTRVAVGKKGEFISVIAPSRVIAAIFPRKGQDPKVVFENSELNEIYYNYAQATQNRKNYERNYERLQEMHKQQAATVKELRDGERDLLNSRYSEIEFQNKVRAQGFDPKFLSNKSDTVILVSDIPEIQINHVEMEENVDVYFNSYPQDKFSGKVIHIGEVIDPVSRTLKIVTSLPNLNGKFRPGMYAKIEFGDFNSEALSLPLTSLFTVDGKNFVFVAVNDHSFALREVTPSFYGDQTVGIYSGLKEGEMVVSEGVLLLKRIIFGH</sequence>
<dbReference type="GO" id="GO:0015679">
    <property type="term" value="P:plasma membrane copper ion transport"/>
    <property type="evidence" value="ECO:0007669"/>
    <property type="project" value="TreeGrafter"/>
</dbReference>
<dbReference type="RefSeq" id="WP_321399125.1">
    <property type="nucleotide sequence ID" value="NZ_CP139487.1"/>
</dbReference>
<dbReference type="InterPro" id="IPR051909">
    <property type="entry name" value="MFP_Cation_Efflux"/>
</dbReference>
<evidence type="ECO:0000313" key="5">
    <source>
        <dbReference type="EMBL" id="WPU66674.1"/>
    </source>
</evidence>
<evidence type="ECO:0000259" key="3">
    <source>
        <dbReference type="Pfam" id="PF25954"/>
    </source>
</evidence>
<reference evidence="5 6" key="1">
    <citation type="submission" date="2023-11" db="EMBL/GenBank/DDBJ databases">
        <title>Peredibacter starrii A3.12.</title>
        <authorList>
            <person name="Mitchell R.J."/>
        </authorList>
    </citation>
    <scope>NUCLEOTIDE SEQUENCE [LARGE SCALE GENOMIC DNA]</scope>
    <source>
        <strain evidence="5 6">A3.12</strain>
    </source>
</reference>
<gene>
    <name evidence="5" type="ORF">SOO65_07940</name>
</gene>
<dbReference type="Gene3D" id="2.40.30.170">
    <property type="match status" value="1"/>
</dbReference>
<accession>A0AAX4HTM6</accession>
<dbReference type="InterPro" id="IPR058649">
    <property type="entry name" value="CzcB_C"/>
</dbReference>
<feature type="coiled-coil region" evidence="2">
    <location>
        <begin position="92"/>
        <end position="126"/>
    </location>
</feature>
<evidence type="ECO:0000256" key="2">
    <source>
        <dbReference type="SAM" id="Coils"/>
    </source>
</evidence>
<dbReference type="GO" id="GO:0030313">
    <property type="term" value="C:cell envelope"/>
    <property type="evidence" value="ECO:0007669"/>
    <property type="project" value="TreeGrafter"/>
</dbReference>
<dbReference type="Pfam" id="PF25975">
    <property type="entry name" value="CzcB_C"/>
    <property type="match status" value="1"/>
</dbReference>
<dbReference type="PANTHER" id="PTHR30097:SF4">
    <property type="entry name" value="SLR6042 PROTEIN"/>
    <property type="match status" value="1"/>
</dbReference>
<keyword evidence="1" id="KW-0813">Transport</keyword>
<evidence type="ECO:0000259" key="4">
    <source>
        <dbReference type="Pfam" id="PF25975"/>
    </source>
</evidence>
<dbReference type="Gene3D" id="2.40.420.20">
    <property type="match status" value="1"/>
</dbReference>
<feature type="domain" description="CusB-like beta-barrel" evidence="3">
    <location>
        <begin position="170"/>
        <end position="242"/>
    </location>
</feature>